<proteinExistence type="predicted"/>
<evidence type="ECO:0000313" key="2">
    <source>
        <dbReference type="WBParaSite" id="scaffold4459_cov188.g8170"/>
    </source>
</evidence>
<accession>A0A915MQS9</accession>
<dbReference type="WBParaSite" id="scaffold4459_cov188.g8170">
    <property type="protein sequence ID" value="scaffold4459_cov188.g8170"/>
    <property type="gene ID" value="scaffold4459_cov188.g8170"/>
</dbReference>
<reference evidence="2" key="1">
    <citation type="submission" date="2022-11" db="UniProtKB">
        <authorList>
            <consortium name="WormBaseParasite"/>
        </authorList>
    </citation>
    <scope>IDENTIFICATION</scope>
</reference>
<keyword evidence="1" id="KW-1185">Reference proteome</keyword>
<sequence length="112" mass="13047">MDSVTQRIHENRIKALCRQQQHSILSLTHNVEEAAKKHAQISRTIENYKTALVLRTKKDLSYRTLLIDNSFREQIEKEEIEFSVKNVVNSLLNDVCCQFNCSRGAKRKLPFS</sequence>
<dbReference type="AlphaFoldDB" id="A0A915MQS9"/>
<name>A0A915MQS9_MELJA</name>
<organism evidence="1 2">
    <name type="scientific">Meloidogyne javanica</name>
    <name type="common">Root-knot nematode worm</name>
    <dbReference type="NCBI Taxonomy" id="6303"/>
    <lineage>
        <taxon>Eukaryota</taxon>
        <taxon>Metazoa</taxon>
        <taxon>Ecdysozoa</taxon>
        <taxon>Nematoda</taxon>
        <taxon>Chromadorea</taxon>
        <taxon>Rhabditida</taxon>
        <taxon>Tylenchina</taxon>
        <taxon>Tylenchomorpha</taxon>
        <taxon>Tylenchoidea</taxon>
        <taxon>Meloidogynidae</taxon>
        <taxon>Meloidogyninae</taxon>
        <taxon>Meloidogyne</taxon>
        <taxon>Meloidogyne incognita group</taxon>
    </lineage>
</organism>
<evidence type="ECO:0000313" key="1">
    <source>
        <dbReference type="Proteomes" id="UP000887561"/>
    </source>
</evidence>
<dbReference type="Proteomes" id="UP000887561">
    <property type="component" value="Unplaced"/>
</dbReference>
<protein>
    <submittedName>
        <fullName evidence="2">Uncharacterized protein</fullName>
    </submittedName>
</protein>